<comment type="subcellular location">
    <subcellularLocation>
        <location evidence="1">Cytoplasm</location>
    </subcellularLocation>
</comment>
<evidence type="ECO:0000256" key="1">
    <source>
        <dbReference type="ARBA" id="ARBA00004496"/>
    </source>
</evidence>
<dbReference type="GO" id="GO:0005737">
    <property type="term" value="C:cytoplasm"/>
    <property type="evidence" value="ECO:0007669"/>
    <property type="project" value="UniProtKB-SubCell"/>
</dbReference>
<keyword evidence="2" id="KW-0963">Cytoplasm</keyword>
<dbReference type="EMBL" id="JAWDGP010001539">
    <property type="protein sequence ID" value="KAK3790552.1"/>
    <property type="molecule type" value="Genomic_DNA"/>
</dbReference>
<accession>A0AAE1APR9</accession>
<dbReference type="PANTHER" id="PTHR19354:SF2">
    <property type="entry name" value="LEUCINE-RICH REPEAT-CONTAINING PROTEIN DDB_G0290503"/>
    <property type="match status" value="1"/>
</dbReference>
<evidence type="ECO:0000313" key="5">
    <source>
        <dbReference type="EMBL" id="KAK3790552.1"/>
    </source>
</evidence>
<keyword evidence="8" id="KW-1185">Reference proteome</keyword>
<dbReference type="EMBL" id="JAWDGP010001539">
    <property type="protein sequence ID" value="KAK3790557.1"/>
    <property type="molecule type" value="Genomic_DNA"/>
</dbReference>
<evidence type="ECO:0000256" key="4">
    <source>
        <dbReference type="SAM" id="Coils"/>
    </source>
</evidence>
<keyword evidence="3 4" id="KW-0175">Coiled coil</keyword>
<sequence length="157" mass="18279">MDCNEQAIIQVYEEKRHVWLNNTQKLQDEYERKLKIQSRKSYKSEQVLSLQVYKLQQDQKSLQEDKAKVTQKLNAFKQCLEEEQAEVKSLRKQLGLALPSPKAATTSARSDLGDLMMKKAHSAYSYITIPTLQMNLFITKRCYLERTIATSYVAKKL</sequence>
<evidence type="ECO:0000313" key="7">
    <source>
        <dbReference type="EMBL" id="KAK3790557.1"/>
    </source>
</evidence>
<organism evidence="7 8">
    <name type="scientific">Elysia crispata</name>
    <name type="common">lettuce slug</name>
    <dbReference type="NCBI Taxonomy" id="231223"/>
    <lineage>
        <taxon>Eukaryota</taxon>
        <taxon>Metazoa</taxon>
        <taxon>Spiralia</taxon>
        <taxon>Lophotrochozoa</taxon>
        <taxon>Mollusca</taxon>
        <taxon>Gastropoda</taxon>
        <taxon>Heterobranchia</taxon>
        <taxon>Euthyneura</taxon>
        <taxon>Panpulmonata</taxon>
        <taxon>Sacoglossa</taxon>
        <taxon>Placobranchoidea</taxon>
        <taxon>Plakobranchidae</taxon>
        <taxon>Elysia</taxon>
    </lineage>
</organism>
<reference evidence="7" key="1">
    <citation type="journal article" date="2023" name="G3 (Bethesda)">
        <title>A reference genome for the long-term kleptoplast-retaining sea slug Elysia crispata morphotype clarki.</title>
        <authorList>
            <person name="Eastman K.E."/>
            <person name="Pendleton A.L."/>
            <person name="Shaikh M.A."/>
            <person name="Suttiyut T."/>
            <person name="Ogas R."/>
            <person name="Tomko P."/>
            <person name="Gavelis G."/>
            <person name="Widhalm J.R."/>
            <person name="Wisecaver J.H."/>
        </authorList>
    </citation>
    <scope>NUCLEOTIDE SEQUENCE</scope>
    <source>
        <strain evidence="7">ECLA1</strain>
    </source>
</reference>
<comment type="caution">
    <text evidence="7">The sequence shown here is derived from an EMBL/GenBank/DDBJ whole genome shotgun (WGS) entry which is preliminary data.</text>
</comment>
<evidence type="ECO:0000313" key="8">
    <source>
        <dbReference type="Proteomes" id="UP001283361"/>
    </source>
</evidence>
<dbReference type="EMBL" id="JAWDGP010001539">
    <property type="protein sequence ID" value="KAK3790555.1"/>
    <property type="molecule type" value="Genomic_DNA"/>
</dbReference>
<gene>
    <name evidence="5" type="ORF">RRG08_060599</name>
    <name evidence="6" type="ORF">RRG08_060602</name>
    <name evidence="7" type="ORF">RRG08_060604</name>
</gene>
<proteinExistence type="predicted"/>
<evidence type="ECO:0000313" key="6">
    <source>
        <dbReference type="EMBL" id="KAK3790555.1"/>
    </source>
</evidence>
<feature type="coiled-coil region" evidence="4">
    <location>
        <begin position="66"/>
        <end position="93"/>
    </location>
</feature>
<dbReference type="InterPro" id="IPR045329">
    <property type="entry name" value="LZTS"/>
</dbReference>
<dbReference type="PANTHER" id="PTHR19354">
    <property type="entry name" value="ZIPPER PUTATIVE TUMOR SUPPRESSOR 2 HOMOLOG-LIKE PROTEIN-RELATED"/>
    <property type="match status" value="1"/>
</dbReference>
<name>A0AAE1APR9_9GAST</name>
<dbReference type="Proteomes" id="UP001283361">
    <property type="component" value="Unassembled WGS sequence"/>
</dbReference>
<dbReference type="AlphaFoldDB" id="A0AAE1APR9"/>
<evidence type="ECO:0000256" key="2">
    <source>
        <dbReference type="ARBA" id="ARBA00022490"/>
    </source>
</evidence>
<evidence type="ECO:0000256" key="3">
    <source>
        <dbReference type="ARBA" id="ARBA00023054"/>
    </source>
</evidence>
<protein>
    <submittedName>
        <fullName evidence="7">Uncharacterized protein</fullName>
    </submittedName>
</protein>